<comment type="caution">
    <text evidence="6">The sequence shown here is derived from an EMBL/GenBank/DDBJ whole genome shotgun (WGS) entry which is preliminary data.</text>
</comment>
<keyword evidence="4" id="KW-0663">Pyridoxal phosphate</keyword>
<dbReference type="InterPro" id="IPR050859">
    <property type="entry name" value="Class-I_PLP-dep_aminotransf"/>
</dbReference>
<feature type="domain" description="Aminotransferase class I/classII large" evidence="5">
    <location>
        <begin position="43"/>
        <end position="394"/>
    </location>
</feature>
<dbReference type="Pfam" id="PF00155">
    <property type="entry name" value="Aminotran_1_2"/>
    <property type="match status" value="1"/>
</dbReference>
<dbReference type="CDD" id="cd00609">
    <property type="entry name" value="AAT_like"/>
    <property type="match status" value="1"/>
</dbReference>
<dbReference type="SUPFAM" id="SSF53383">
    <property type="entry name" value="PLP-dependent transferases"/>
    <property type="match status" value="1"/>
</dbReference>
<keyword evidence="7" id="KW-1185">Reference proteome</keyword>
<evidence type="ECO:0000256" key="3">
    <source>
        <dbReference type="ARBA" id="ARBA00022679"/>
    </source>
</evidence>
<evidence type="ECO:0000313" key="7">
    <source>
        <dbReference type="Proteomes" id="UP001348149"/>
    </source>
</evidence>
<evidence type="ECO:0000313" key="6">
    <source>
        <dbReference type="EMBL" id="MEC3860226.1"/>
    </source>
</evidence>
<protein>
    <submittedName>
        <fullName evidence="6">PLP-dependent aminotransferase family protein</fullName>
    </submittedName>
</protein>
<gene>
    <name evidence="6" type="ORF">VK792_02935</name>
</gene>
<dbReference type="RefSeq" id="WP_326295854.1">
    <property type="nucleotide sequence ID" value="NZ_JAYLLH010000003.1"/>
</dbReference>
<keyword evidence="2 6" id="KW-0032">Aminotransferase</keyword>
<dbReference type="PANTHER" id="PTHR42790:SF19">
    <property type="entry name" value="KYNURENINE_ALPHA-AMINOADIPATE AMINOTRANSFERASE, MITOCHONDRIAL"/>
    <property type="match status" value="1"/>
</dbReference>
<dbReference type="PANTHER" id="PTHR42790">
    <property type="entry name" value="AMINOTRANSFERASE"/>
    <property type="match status" value="1"/>
</dbReference>
<evidence type="ECO:0000256" key="4">
    <source>
        <dbReference type="ARBA" id="ARBA00022898"/>
    </source>
</evidence>
<evidence type="ECO:0000256" key="1">
    <source>
        <dbReference type="ARBA" id="ARBA00001933"/>
    </source>
</evidence>
<dbReference type="Gene3D" id="3.40.640.10">
    <property type="entry name" value="Type I PLP-dependent aspartate aminotransferase-like (Major domain)"/>
    <property type="match status" value="1"/>
</dbReference>
<dbReference type="GO" id="GO:0008483">
    <property type="term" value="F:transaminase activity"/>
    <property type="evidence" value="ECO:0007669"/>
    <property type="project" value="UniProtKB-KW"/>
</dbReference>
<dbReference type="InterPro" id="IPR015421">
    <property type="entry name" value="PyrdxlP-dep_Trfase_major"/>
</dbReference>
<accession>A0ABU6HE06</accession>
<evidence type="ECO:0000259" key="5">
    <source>
        <dbReference type="Pfam" id="PF00155"/>
    </source>
</evidence>
<comment type="cofactor">
    <cofactor evidence="1">
        <name>pyridoxal 5'-phosphate</name>
        <dbReference type="ChEBI" id="CHEBI:597326"/>
    </cofactor>
</comment>
<name>A0ABU6HE06_9RHOB</name>
<dbReference type="InterPro" id="IPR004839">
    <property type="entry name" value="Aminotransferase_I/II_large"/>
</dbReference>
<dbReference type="EMBL" id="JAYLLH010000003">
    <property type="protein sequence ID" value="MEC3860226.1"/>
    <property type="molecule type" value="Genomic_DNA"/>
</dbReference>
<keyword evidence="3" id="KW-0808">Transferase</keyword>
<dbReference type="Proteomes" id="UP001348149">
    <property type="component" value="Unassembled WGS sequence"/>
</dbReference>
<dbReference type="InterPro" id="IPR015422">
    <property type="entry name" value="PyrdxlP-dep_Trfase_small"/>
</dbReference>
<dbReference type="Gene3D" id="3.90.1150.10">
    <property type="entry name" value="Aspartate Aminotransferase, domain 1"/>
    <property type="match status" value="1"/>
</dbReference>
<dbReference type="InterPro" id="IPR015424">
    <property type="entry name" value="PyrdxlP-dep_Trfase"/>
</dbReference>
<evidence type="ECO:0000256" key="2">
    <source>
        <dbReference type="ARBA" id="ARBA00022576"/>
    </source>
</evidence>
<sequence length="400" mass="43170">MSIAQHFATRAARMKASEIRELLKLLDRPGILSFAGGIPDAKLFPAQAFAEAYAEIMAESASKALQYSVSEGFLPLREWIAGQMAKIGIPCDASHVLITSGSQQALDYLGKLFLSPGDTALVNWPTYLGALGAFNAYEPRYDRLDVRGNRPASDYAQAADAAGGRVKFAYLSSDFANPTGETVDRTGREALLDMAEDLDCVVLEDAAYQSLRYDGEAVPPILALELARKGDLDACRTIYCGSFSKTLSPGLRVGWVVAAQPVIQQLVLMKQAADLHSATINQMVIHKVAETCFDTHVDTIRAAYRSRRDALLDALARHMPGGVTWTRPEGGMFVWVTLPKGMDAADLLARAIAEHDLAFVPGRAFHADGSGGNTLRLSFSCADAAMIEAGMKRLGQLLRG</sequence>
<proteinExistence type="predicted"/>
<reference evidence="6 7" key="1">
    <citation type="submission" date="2024-01" db="EMBL/GenBank/DDBJ databases">
        <title>Mesobacterium rodlantinim sp. nov., isolated from shallow sea hydrothermal systems off Kueishantao Island.</title>
        <authorList>
            <person name="Su Z."/>
            <person name="Tang K."/>
        </authorList>
    </citation>
    <scope>NUCLEOTIDE SEQUENCE [LARGE SCALE GENOMIC DNA]</scope>
    <source>
        <strain evidence="6 7">TK19101</strain>
    </source>
</reference>
<organism evidence="6 7">
    <name type="scientific">Mesobacterium hydrothermale</name>
    <dbReference type="NCBI Taxonomy" id="3111907"/>
    <lineage>
        <taxon>Bacteria</taxon>
        <taxon>Pseudomonadati</taxon>
        <taxon>Pseudomonadota</taxon>
        <taxon>Alphaproteobacteria</taxon>
        <taxon>Rhodobacterales</taxon>
        <taxon>Roseobacteraceae</taxon>
        <taxon>Mesobacterium</taxon>
    </lineage>
</organism>